<evidence type="ECO:0000256" key="2">
    <source>
        <dbReference type="SAM" id="SignalP"/>
    </source>
</evidence>
<feature type="transmembrane region" description="Helical" evidence="1">
    <location>
        <begin position="98"/>
        <end position="131"/>
    </location>
</feature>
<feature type="chain" id="PRO_5044749985" evidence="2">
    <location>
        <begin position="25"/>
        <end position="172"/>
    </location>
</feature>
<name>A0ABD2JK50_HETSC</name>
<evidence type="ECO:0000313" key="3">
    <source>
        <dbReference type="EMBL" id="KAL3090976.1"/>
    </source>
</evidence>
<accession>A0ABD2JK50</accession>
<keyword evidence="4" id="KW-1185">Reference proteome</keyword>
<keyword evidence="1" id="KW-0472">Membrane</keyword>
<gene>
    <name evidence="3" type="ORF">niasHS_007351</name>
</gene>
<dbReference type="AlphaFoldDB" id="A0ABD2JK50"/>
<reference evidence="3 4" key="1">
    <citation type="submission" date="2024-10" db="EMBL/GenBank/DDBJ databases">
        <authorList>
            <person name="Kim D."/>
        </authorList>
    </citation>
    <scope>NUCLEOTIDE SEQUENCE [LARGE SCALE GENOMIC DNA]</scope>
    <source>
        <strain evidence="3">Taebaek</strain>
    </source>
</reference>
<proteinExistence type="predicted"/>
<evidence type="ECO:0000313" key="4">
    <source>
        <dbReference type="Proteomes" id="UP001620645"/>
    </source>
</evidence>
<evidence type="ECO:0000256" key="1">
    <source>
        <dbReference type="SAM" id="Phobius"/>
    </source>
</evidence>
<organism evidence="3 4">
    <name type="scientific">Heterodera schachtii</name>
    <name type="common">Sugarbeet cyst nematode worm</name>
    <name type="synonym">Tylenchus schachtii</name>
    <dbReference type="NCBI Taxonomy" id="97005"/>
    <lineage>
        <taxon>Eukaryota</taxon>
        <taxon>Metazoa</taxon>
        <taxon>Ecdysozoa</taxon>
        <taxon>Nematoda</taxon>
        <taxon>Chromadorea</taxon>
        <taxon>Rhabditida</taxon>
        <taxon>Tylenchina</taxon>
        <taxon>Tylenchomorpha</taxon>
        <taxon>Tylenchoidea</taxon>
        <taxon>Heteroderidae</taxon>
        <taxon>Heteroderinae</taxon>
        <taxon>Heterodera</taxon>
    </lineage>
</organism>
<keyword evidence="2" id="KW-0732">Signal</keyword>
<dbReference type="Proteomes" id="UP001620645">
    <property type="component" value="Unassembled WGS sequence"/>
</dbReference>
<keyword evidence="1" id="KW-0812">Transmembrane</keyword>
<comment type="caution">
    <text evidence="3">The sequence shown here is derived from an EMBL/GenBank/DDBJ whole genome shotgun (WGS) entry which is preliminary data.</text>
</comment>
<dbReference type="EMBL" id="JBICCN010000138">
    <property type="protein sequence ID" value="KAL3090976.1"/>
    <property type="molecule type" value="Genomic_DNA"/>
</dbReference>
<sequence length="172" mass="19392">MPFLRFSLSLCPFVFLCLIALTNGQNNQPTCGPNQIFNGQQCACGPGYFDKSSKDRCEDECGEEYQSSLFVYGECFQFGKNAKASVPCNFKCAVRLRLWTIFALFAVIAAAVVILALILPMCVINCFSCIHSKKASKHSKRVAIETQQMPSKEQQLQTLSYNPYSYWPYYGR</sequence>
<keyword evidence="1" id="KW-1133">Transmembrane helix</keyword>
<feature type="signal peptide" evidence="2">
    <location>
        <begin position="1"/>
        <end position="24"/>
    </location>
</feature>
<protein>
    <submittedName>
        <fullName evidence="3">Uncharacterized protein</fullName>
    </submittedName>
</protein>